<dbReference type="SUPFAM" id="SSF56796">
    <property type="entry name" value="Dehydroquinate synthase-like"/>
    <property type="match status" value="1"/>
</dbReference>
<dbReference type="Pfam" id="PF00465">
    <property type="entry name" value="Fe-ADH"/>
    <property type="match status" value="1"/>
</dbReference>
<dbReference type="AlphaFoldDB" id="A0A382VI78"/>
<dbReference type="PANTHER" id="PTHR11496">
    <property type="entry name" value="ALCOHOL DEHYDROGENASE"/>
    <property type="match status" value="1"/>
</dbReference>
<dbReference type="InterPro" id="IPR001670">
    <property type="entry name" value="ADH_Fe/GldA"/>
</dbReference>
<evidence type="ECO:0000256" key="2">
    <source>
        <dbReference type="ARBA" id="ARBA00023002"/>
    </source>
</evidence>
<dbReference type="PANTHER" id="PTHR11496:SF102">
    <property type="entry name" value="ALCOHOL DEHYDROGENASE 4"/>
    <property type="match status" value="1"/>
</dbReference>
<evidence type="ECO:0000259" key="3">
    <source>
        <dbReference type="Pfam" id="PF00465"/>
    </source>
</evidence>
<keyword evidence="2" id="KW-0560">Oxidoreductase</keyword>
<gene>
    <name evidence="4" type="ORF">METZ01_LOCUS398964</name>
</gene>
<name>A0A382VI78_9ZZZZ</name>
<organism evidence="4">
    <name type="scientific">marine metagenome</name>
    <dbReference type="NCBI Taxonomy" id="408172"/>
    <lineage>
        <taxon>unclassified sequences</taxon>
        <taxon>metagenomes</taxon>
        <taxon>ecological metagenomes</taxon>
    </lineage>
</organism>
<protein>
    <recommendedName>
        <fullName evidence="3">Alcohol dehydrogenase iron-type/glycerol dehydrogenase GldA domain-containing protein</fullName>
    </recommendedName>
</protein>
<comment type="similarity">
    <text evidence="1">Belongs to the iron-containing alcohol dehydrogenase family.</text>
</comment>
<proteinExistence type="inferred from homology"/>
<reference evidence="4" key="1">
    <citation type="submission" date="2018-05" db="EMBL/GenBank/DDBJ databases">
        <authorList>
            <person name="Lanie J.A."/>
            <person name="Ng W.-L."/>
            <person name="Kazmierczak K.M."/>
            <person name="Andrzejewski T.M."/>
            <person name="Davidsen T.M."/>
            <person name="Wayne K.J."/>
            <person name="Tettelin H."/>
            <person name="Glass J.I."/>
            <person name="Rusch D."/>
            <person name="Podicherti R."/>
            <person name="Tsui H.-C.T."/>
            <person name="Winkler M.E."/>
        </authorList>
    </citation>
    <scope>NUCLEOTIDE SEQUENCE</scope>
</reference>
<accession>A0A382VI78</accession>
<evidence type="ECO:0000313" key="4">
    <source>
        <dbReference type="EMBL" id="SVD46110.1"/>
    </source>
</evidence>
<sequence length="165" mass="18460">MSNYYNPVKIIKTDNWLHELNKSIKKLKISAPIIVTTPGNRKRLNLDSKFDPQSIFCDVGSNPNFEDCINVIEFCQNNIFDGLIALGGGSAMDLAKVVMAHLSLGKSDIVELIESKEPFPQPTPAIFFPTTHGTASEVTMWGTIWNMDEKKKYSISHPDLYPTIT</sequence>
<evidence type="ECO:0000256" key="1">
    <source>
        <dbReference type="ARBA" id="ARBA00007358"/>
    </source>
</evidence>
<dbReference type="GO" id="GO:0004022">
    <property type="term" value="F:alcohol dehydrogenase (NAD+) activity"/>
    <property type="evidence" value="ECO:0007669"/>
    <property type="project" value="TreeGrafter"/>
</dbReference>
<dbReference type="EMBL" id="UINC01152111">
    <property type="protein sequence ID" value="SVD46110.1"/>
    <property type="molecule type" value="Genomic_DNA"/>
</dbReference>
<dbReference type="InterPro" id="IPR039697">
    <property type="entry name" value="Alcohol_dehydrogenase_Fe"/>
</dbReference>
<feature type="non-terminal residue" evidence="4">
    <location>
        <position position="165"/>
    </location>
</feature>
<feature type="domain" description="Alcohol dehydrogenase iron-type/glycerol dehydrogenase GldA" evidence="3">
    <location>
        <begin position="7"/>
        <end position="164"/>
    </location>
</feature>
<dbReference type="GO" id="GO:0046872">
    <property type="term" value="F:metal ion binding"/>
    <property type="evidence" value="ECO:0007669"/>
    <property type="project" value="InterPro"/>
</dbReference>
<dbReference type="Gene3D" id="3.40.50.1970">
    <property type="match status" value="1"/>
</dbReference>